<keyword evidence="3" id="KW-0677">Repeat</keyword>
<proteinExistence type="predicted"/>
<dbReference type="PROSITE" id="PS50157">
    <property type="entry name" value="ZINC_FINGER_C2H2_2"/>
    <property type="match status" value="1"/>
</dbReference>
<evidence type="ECO:0000256" key="4">
    <source>
        <dbReference type="ARBA" id="ARBA00022771"/>
    </source>
</evidence>
<dbReference type="GeneID" id="27339337"/>
<organism evidence="11 12">
    <name type="scientific">Cladophialophora immunda</name>
    <dbReference type="NCBI Taxonomy" id="569365"/>
    <lineage>
        <taxon>Eukaryota</taxon>
        <taxon>Fungi</taxon>
        <taxon>Dikarya</taxon>
        <taxon>Ascomycota</taxon>
        <taxon>Pezizomycotina</taxon>
        <taxon>Eurotiomycetes</taxon>
        <taxon>Chaetothyriomycetidae</taxon>
        <taxon>Chaetothyriales</taxon>
        <taxon>Herpotrichiellaceae</taxon>
        <taxon>Cladophialophora</taxon>
    </lineage>
</organism>
<dbReference type="OrthoDB" id="654211at2759"/>
<keyword evidence="2" id="KW-0479">Metal-binding</keyword>
<dbReference type="CDD" id="cd12148">
    <property type="entry name" value="fungal_TF_MHR"/>
    <property type="match status" value="1"/>
</dbReference>
<dbReference type="GO" id="GO:0000981">
    <property type="term" value="F:DNA-binding transcription factor activity, RNA polymerase II-specific"/>
    <property type="evidence" value="ECO:0007669"/>
    <property type="project" value="InterPro"/>
</dbReference>
<dbReference type="InterPro" id="IPR013087">
    <property type="entry name" value="Znf_C2H2_type"/>
</dbReference>
<evidence type="ECO:0000256" key="5">
    <source>
        <dbReference type="ARBA" id="ARBA00022833"/>
    </source>
</evidence>
<keyword evidence="6" id="KW-0539">Nucleus</keyword>
<feature type="region of interest" description="Disordered" evidence="8">
    <location>
        <begin position="52"/>
        <end position="83"/>
    </location>
</feature>
<feature type="chain" id="PRO_5002250807" description="C2H2-type domain-containing protein" evidence="9">
    <location>
        <begin position="17"/>
        <end position="672"/>
    </location>
</feature>
<evidence type="ECO:0000313" key="11">
    <source>
        <dbReference type="EMBL" id="KIW33283.1"/>
    </source>
</evidence>
<dbReference type="GO" id="GO:0000978">
    <property type="term" value="F:RNA polymerase II cis-regulatory region sequence-specific DNA binding"/>
    <property type="evidence" value="ECO:0007669"/>
    <property type="project" value="InterPro"/>
</dbReference>
<evidence type="ECO:0000256" key="9">
    <source>
        <dbReference type="SAM" id="SignalP"/>
    </source>
</evidence>
<dbReference type="VEuPathDB" id="FungiDB:PV07_00143"/>
<gene>
    <name evidence="11" type="ORF">PV07_00143</name>
</gene>
<keyword evidence="9" id="KW-0732">Signal</keyword>
<evidence type="ECO:0000256" key="6">
    <source>
        <dbReference type="ARBA" id="ARBA00023242"/>
    </source>
</evidence>
<keyword evidence="5" id="KW-0862">Zinc</keyword>
<sequence length="672" mass="75608">MVFVLFLQILVHQNTAGRMPRDTREKPFACQCGQAFTRKDLLSRHLRLSHAQLSDVPPVEEDEDHEEPSALNTDETRQDDPGFLFDPQFLTQDMLPPTLFDFDTNLPLMYPRSPSSNDFPRFSSRLPELDSAERLLNTDEDHSGAFTDYRSMLPWSFSESAYEGFCLEVESFSAVLPHHWQLPSRNALSRNLESYFRCAQDNLPFLHSATFSVAKTDIELLLAAASLGALNRFETSCSYRLYDMAKAILSENLRRQDSESCTGMPAQQGHSILQRRNGFGKIQTLILLVAYASWAGKDILPDAISLGGRLGMLAKQHGISETQELTRVSGRRMDVAETERAWCEWVAAEERRRTLLSAYVLLSLHNIAYGIPPQLSNRDICVFLPSCAEPWKAASSEEWHRSNVYSQCLFQQALRSLFNGNVSPVSSFANYVLIHGLLQQMSVADDDDAIGRPLRPDKAKSFETALRTWQLCWELTQESTLDPLSEKGPLGLNATALLRLAYIRLSSNLAPCRALLFREINDIVVERSCLQRSSLLDRAVLHAAHALSIPVRLGIELVTHTRLPFRSIENSLSSLECALLLRDWLAMVATITGSRGPDKLRRTERELLDIVSGIIKETSLAETLDIHEDDSSRYQRMATTTLRLWAQIFQGVHVLEIDTLIGSGLQLLAEAA</sequence>
<keyword evidence="4 7" id="KW-0863">Zinc-finger</keyword>
<dbReference type="GO" id="GO:0006351">
    <property type="term" value="P:DNA-templated transcription"/>
    <property type="evidence" value="ECO:0007669"/>
    <property type="project" value="InterPro"/>
</dbReference>
<dbReference type="Pfam" id="PF04082">
    <property type="entry name" value="Fungal_trans"/>
    <property type="match status" value="1"/>
</dbReference>
<dbReference type="PANTHER" id="PTHR40626:SF10">
    <property type="entry name" value="C2H2-TYPE DOMAIN-CONTAINING PROTEIN"/>
    <property type="match status" value="1"/>
</dbReference>
<dbReference type="Gene3D" id="3.30.160.60">
    <property type="entry name" value="Classic Zinc Finger"/>
    <property type="match status" value="1"/>
</dbReference>
<accession>A0A0D2CPW3</accession>
<dbReference type="GO" id="GO:0000785">
    <property type="term" value="C:chromatin"/>
    <property type="evidence" value="ECO:0007669"/>
    <property type="project" value="TreeGrafter"/>
</dbReference>
<evidence type="ECO:0000259" key="10">
    <source>
        <dbReference type="PROSITE" id="PS50157"/>
    </source>
</evidence>
<reference evidence="11 12" key="1">
    <citation type="submission" date="2015-01" db="EMBL/GenBank/DDBJ databases">
        <title>The Genome Sequence of Cladophialophora immunda CBS83496.</title>
        <authorList>
            <consortium name="The Broad Institute Genomics Platform"/>
            <person name="Cuomo C."/>
            <person name="de Hoog S."/>
            <person name="Gorbushina A."/>
            <person name="Stielow B."/>
            <person name="Teixiera M."/>
            <person name="Abouelleil A."/>
            <person name="Chapman S.B."/>
            <person name="Priest M."/>
            <person name="Young S.K."/>
            <person name="Wortman J."/>
            <person name="Nusbaum C."/>
            <person name="Birren B."/>
        </authorList>
    </citation>
    <scope>NUCLEOTIDE SEQUENCE [LARGE SCALE GENOMIC DNA]</scope>
    <source>
        <strain evidence="11 12">CBS 83496</strain>
    </source>
</reference>
<dbReference type="GO" id="GO:0005634">
    <property type="term" value="C:nucleus"/>
    <property type="evidence" value="ECO:0007669"/>
    <property type="project" value="UniProtKB-SubCell"/>
</dbReference>
<dbReference type="InterPro" id="IPR036236">
    <property type="entry name" value="Znf_C2H2_sf"/>
</dbReference>
<dbReference type="HOGENOM" id="CLU_007784_3_0_1"/>
<dbReference type="RefSeq" id="XP_016253499.1">
    <property type="nucleotide sequence ID" value="XM_016386571.1"/>
</dbReference>
<dbReference type="GO" id="GO:0008270">
    <property type="term" value="F:zinc ion binding"/>
    <property type="evidence" value="ECO:0007669"/>
    <property type="project" value="UniProtKB-KW"/>
</dbReference>
<dbReference type="AlphaFoldDB" id="A0A0D2CPW3"/>
<dbReference type="FunFam" id="3.30.160.60:FF:000100">
    <property type="entry name" value="Zinc finger 45-like"/>
    <property type="match status" value="1"/>
</dbReference>
<evidence type="ECO:0000256" key="3">
    <source>
        <dbReference type="ARBA" id="ARBA00022737"/>
    </source>
</evidence>
<dbReference type="STRING" id="569365.A0A0D2CPW3"/>
<protein>
    <recommendedName>
        <fullName evidence="10">C2H2-type domain-containing protein</fullName>
    </recommendedName>
</protein>
<evidence type="ECO:0000256" key="2">
    <source>
        <dbReference type="ARBA" id="ARBA00022723"/>
    </source>
</evidence>
<dbReference type="EMBL" id="KN847040">
    <property type="protein sequence ID" value="KIW33283.1"/>
    <property type="molecule type" value="Genomic_DNA"/>
</dbReference>
<evidence type="ECO:0000313" key="12">
    <source>
        <dbReference type="Proteomes" id="UP000054466"/>
    </source>
</evidence>
<feature type="signal peptide" evidence="9">
    <location>
        <begin position="1"/>
        <end position="16"/>
    </location>
</feature>
<evidence type="ECO:0000256" key="1">
    <source>
        <dbReference type="ARBA" id="ARBA00004123"/>
    </source>
</evidence>
<comment type="subcellular location">
    <subcellularLocation>
        <location evidence="1">Nucleus</location>
    </subcellularLocation>
</comment>
<evidence type="ECO:0000256" key="8">
    <source>
        <dbReference type="SAM" id="MobiDB-lite"/>
    </source>
</evidence>
<feature type="domain" description="C2H2-type" evidence="10">
    <location>
        <begin position="28"/>
        <end position="55"/>
    </location>
</feature>
<keyword evidence="12" id="KW-1185">Reference proteome</keyword>
<evidence type="ECO:0000256" key="7">
    <source>
        <dbReference type="PROSITE-ProRule" id="PRU00042"/>
    </source>
</evidence>
<dbReference type="InterPro" id="IPR007219">
    <property type="entry name" value="XnlR_reg_dom"/>
</dbReference>
<dbReference type="Proteomes" id="UP000054466">
    <property type="component" value="Unassembled WGS sequence"/>
</dbReference>
<dbReference type="SUPFAM" id="SSF57667">
    <property type="entry name" value="beta-beta-alpha zinc fingers"/>
    <property type="match status" value="1"/>
</dbReference>
<dbReference type="InterPro" id="IPR051059">
    <property type="entry name" value="VerF-like"/>
</dbReference>
<dbReference type="PANTHER" id="PTHR40626">
    <property type="entry name" value="MIP31509P"/>
    <property type="match status" value="1"/>
</dbReference>
<name>A0A0D2CPW3_9EURO</name>